<dbReference type="WBParaSite" id="MBELARI_LOCUS15047">
    <property type="protein sequence ID" value="MBELARI_LOCUS15047"/>
    <property type="gene ID" value="MBELARI_LOCUS15047"/>
</dbReference>
<protein>
    <submittedName>
        <fullName evidence="4">Uncharacterized protein</fullName>
    </submittedName>
</protein>
<keyword evidence="2" id="KW-0472">Membrane</keyword>
<name>A0AAF3J455_9BILA</name>
<dbReference type="Proteomes" id="UP000887575">
    <property type="component" value="Unassembled WGS sequence"/>
</dbReference>
<proteinExistence type="predicted"/>
<evidence type="ECO:0000313" key="4">
    <source>
        <dbReference type="WBParaSite" id="MBELARI_LOCUS15047"/>
    </source>
</evidence>
<feature type="transmembrane region" description="Helical" evidence="2">
    <location>
        <begin position="266"/>
        <end position="287"/>
    </location>
</feature>
<feature type="transmembrane region" description="Helical" evidence="2">
    <location>
        <begin position="65"/>
        <end position="85"/>
    </location>
</feature>
<keyword evidence="2" id="KW-0812">Transmembrane</keyword>
<reference evidence="4" key="1">
    <citation type="submission" date="2024-02" db="UniProtKB">
        <authorList>
            <consortium name="WormBaseParasite"/>
        </authorList>
    </citation>
    <scope>IDENTIFICATION</scope>
</reference>
<evidence type="ECO:0000256" key="2">
    <source>
        <dbReference type="SAM" id="Phobius"/>
    </source>
</evidence>
<feature type="transmembrane region" description="Helical" evidence="2">
    <location>
        <begin position="307"/>
        <end position="328"/>
    </location>
</feature>
<dbReference type="AlphaFoldDB" id="A0AAF3J455"/>
<feature type="region of interest" description="Disordered" evidence="1">
    <location>
        <begin position="335"/>
        <end position="363"/>
    </location>
</feature>
<accession>A0AAF3J455</accession>
<evidence type="ECO:0000313" key="3">
    <source>
        <dbReference type="Proteomes" id="UP000887575"/>
    </source>
</evidence>
<feature type="transmembrane region" description="Helical" evidence="2">
    <location>
        <begin position="12"/>
        <end position="32"/>
    </location>
</feature>
<feature type="transmembrane region" description="Helical" evidence="2">
    <location>
        <begin position="186"/>
        <end position="208"/>
    </location>
</feature>
<keyword evidence="2" id="KW-1133">Transmembrane helix</keyword>
<keyword evidence="3" id="KW-1185">Reference proteome</keyword>
<evidence type="ECO:0000256" key="1">
    <source>
        <dbReference type="SAM" id="MobiDB-lite"/>
    </source>
</evidence>
<organism evidence="3 4">
    <name type="scientific">Mesorhabditis belari</name>
    <dbReference type="NCBI Taxonomy" id="2138241"/>
    <lineage>
        <taxon>Eukaryota</taxon>
        <taxon>Metazoa</taxon>
        <taxon>Ecdysozoa</taxon>
        <taxon>Nematoda</taxon>
        <taxon>Chromadorea</taxon>
        <taxon>Rhabditida</taxon>
        <taxon>Rhabditina</taxon>
        <taxon>Rhabditomorpha</taxon>
        <taxon>Rhabditoidea</taxon>
        <taxon>Rhabditidae</taxon>
        <taxon>Mesorhabditinae</taxon>
        <taxon>Mesorhabditis</taxon>
    </lineage>
</organism>
<sequence>MKIWKRISKELLAALIVTTVLFGFYYYLAVIAPGQMQEWLGQGGNYWPDINYKTSNKLRLTLYDIGTAVQFLSLFTTALAAYLSARNDRLTVSIRLLACLENANKFLYCLVSFSNWACEHVKIDDKRISRKLCAFMNDGVFYLDKTFNLLDIALYCQLMISLNRFMAVSFDGLYFRYTRKWPLIQLLIPYLLKIGLIFSERCIKNWAIYGEFDILYLWRFDYRETWEIWNYLTLFPQFLMCGLDFSTSRRLKQLRKDGKASRAESLLMKQMLIHSIIILFFNLFRFLAPSLVSGLFGGNLGYIVFEFIPRFKDFLLNFVGSILCAFLLRKRPENKSEERATKETTTNTSREAFSKRKQPIRSH</sequence>